<gene>
    <name evidence="3" type="ORF">IPH26_12920</name>
</gene>
<accession>A0A9D7E420</accession>
<dbReference type="Pfam" id="PF00884">
    <property type="entry name" value="Sulfatase"/>
    <property type="match status" value="1"/>
</dbReference>
<dbReference type="EMBL" id="JADJEV010000003">
    <property type="protein sequence ID" value="MBK6973799.1"/>
    <property type="molecule type" value="Genomic_DNA"/>
</dbReference>
<protein>
    <submittedName>
        <fullName evidence="3">Sulfatase-like hydrolase/transferase</fullName>
    </submittedName>
</protein>
<comment type="caution">
    <text evidence="3">The sequence shown here is derived from an EMBL/GenBank/DDBJ whole genome shotgun (WGS) entry which is preliminary data.</text>
</comment>
<sequence>MSPSQSGDRPGSWLAVVKVALALLFLNAAVSFDNLWPTPGITPDTRLAPEFVLLWTLLLLAVGLAGMPGPRLIGGLALAYTLLVIGRYADVTAPALFGRSINLYWDGRQIPRFLAVSAQGLASWQTLAILLAVALLLWAIYRVVRLAILIAARDAAPHALRSRATLLLTASAIVLVLANTAGVKATWPYVSRPVLPTYLHQADLLLTALSPTRLKDALPPSPAFDSDLAALERADVKLMFLESYGAVAFDNPALHQRLAASRDALARQIAASGRQVVSAFVRSPTFGGASDLAHLGLLSGIDLSDPVRHDLLLTSQRPTLISLFHQRGYQTIGLYPALSWEWPERAYYGFDKFFDGPHLGYRGPRLGFWGIPDQFTVARIDQMLPATPGSPAQFLFFPTITSHLPFHPIPPYQPDWTRVLSPEPYDDADLAMSLADESHWAAMLSAYGGMIEYTYRWLAGYVAQPAARDYVMILLGDHQPAASVSGPGAPWDVPVHLVSSNPALIERFIARGFRPGLEPQRPVLGSMDSLTRILLDGFDGGSTTGLQTVAARPKAADRDHAAPARTGG</sequence>
<feature type="transmembrane region" description="Helical" evidence="1">
    <location>
        <begin position="72"/>
        <end position="89"/>
    </location>
</feature>
<dbReference type="GO" id="GO:0016787">
    <property type="term" value="F:hydrolase activity"/>
    <property type="evidence" value="ECO:0007669"/>
    <property type="project" value="UniProtKB-KW"/>
</dbReference>
<evidence type="ECO:0000313" key="4">
    <source>
        <dbReference type="Proteomes" id="UP000807785"/>
    </source>
</evidence>
<feature type="transmembrane region" description="Helical" evidence="1">
    <location>
        <begin position="122"/>
        <end position="144"/>
    </location>
</feature>
<proteinExistence type="predicted"/>
<feature type="domain" description="Sulfatase N-terminal" evidence="2">
    <location>
        <begin position="314"/>
        <end position="482"/>
    </location>
</feature>
<name>A0A9D7E420_9PROT</name>
<keyword evidence="1" id="KW-0812">Transmembrane</keyword>
<feature type="transmembrane region" description="Helical" evidence="1">
    <location>
        <begin position="47"/>
        <end position="65"/>
    </location>
</feature>
<dbReference type="InterPro" id="IPR000917">
    <property type="entry name" value="Sulfatase_N"/>
</dbReference>
<dbReference type="Gene3D" id="3.40.720.10">
    <property type="entry name" value="Alkaline Phosphatase, subunit A"/>
    <property type="match status" value="1"/>
</dbReference>
<dbReference type="SUPFAM" id="SSF53649">
    <property type="entry name" value="Alkaline phosphatase-like"/>
    <property type="match status" value="1"/>
</dbReference>
<keyword evidence="3" id="KW-0378">Hydrolase</keyword>
<keyword evidence="1" id="KW-1133">Transmembrane helix</keyword>
<dbReference type="AlphaFoldDB" id="A0A9D7E420"/>
<evidence type="ECO:0000256" key="1">
    <source>
        <dbReference type="SAM" id="Phobius"/>
    </source>
</evidence>
<reference evidence="3" key="1">
    <citation type="submission" date="2020-10" db="EMBL/GenBank/DDBJ databases">
        <title>Connecting structure to function with the recovery of over 1000 high-quality activated sludge metagenome-assembled genomes encoding full-length rRNA genes using long-read sequencing.</title>
        <authorList>
            <person name="Singleton C.M."/>
            <person name="Petriglieri F."/>
            <person name="Kristensen J.M."/>
            <person name="Kirkegaard R.H."/>
            <person name="Michaelsen T.Y."/>
            <person name="Andersen M.H."/>
            <person name="Karst S.M."/>
            <person name="Dueholm M.S."/>
            <person name="Nielsen P.H."/>
            <person name="Albertsen M."/>
        </authorList>
    </citation>
    <scope>NUCLEOTIDE SEQUENCE</scope>
    <source>
        <strain evidence="3">Bjer_18-Q3-R1-45_BAT3C.347</strain>
    </source>
</reference>
<evidence type="ECO:0000313" key="3">
    <source>
        <dbReference type="EMBL" id="MBK6973799.1"/>
    </source>
</evidence>
<organism evidence="3 4">
    <name type="scientific">Candidatus Methylophosphatis roskildensis</name>
    <dbReference type="NCBI Taxonomy" id="2899263"/>
    <lineage>
        <taxon>Bacteria</taxon>
        <taxon>Pseudomonadati</taxon>
        <taxon>Pseudomonadota</taxon>
        <taxon>Betaproteobacteria</taxon>
        <taxon>Nitrosomonadales</taxon>
        <taxon>Sterolibacteriaceae</taxon>
        <taxon>Candidatus Methylophosphatis</taxon>
    </lineage>
</organism>
<dbReference type="Proteomes" id="UP000807785">
    <property type="component" value="Unassembled WGS sequence"/>
</dbReference>
<feature type="transmembrane region" description="Helical" evidence="1">
    <location>
        <begin position="12"/>
        <end position="32"/>
    </location>
</feature>
<keyword evidence="1" id="KW-0472">Membrane</keyword>
<feature type="transmembrane region" description="Helical" evidence="1">
    <location>
        <begin position="165"/>
        <end position="187"/>
    </location>
</feature>
<dbReference type="InterPro" id="IPR017850">
    <property type="entry name" value="Alkaline_phosphatase_core_sf"/>
</dbReference>
<evidence type="ECO:0000259" key="2">
    <source>
        <dbReference type="Pfam" id="PF00884"/>
    </source>
</evidence>